<protein>
    <submittedName>
        <fullName evidence="2">Uncharacterized protein</fullName>
    </submittedName>
</protein>
<dbReference type="AlphaFoldDB" id="A0A9P7ZJQ6"/>
<sequence>MTTFGLGTERKRHMSSDSDTSQPDNSKKHKMSCDQDVADYVSSSFYQNEGPYEQVWQRHKGGIAFREIGWNRPAVCIMSPPVSPKSFEVPSEISPLATGTEELDFCRMFHTQTTDADLLPHEPASDSPMPDALDPASYFRHSHPSFAEPAFPEGRQMIAPEQIRTVDYPRKSSTTIPPMYHSLPYMRLPCNSMSEAYPLSQPPRLDEHHNAYIWPFLGEHGNHPPAHAAENTAGRRISMHIDNLDECYGPNFDY</sequence>
<evidence type="ECO:0000313" key="3">
    <source>
        <dbReference type="Proteomes" id="UP000887229"/>
    </source>
</evidence>
<dbReference type="Proteomes" id="UP000887229">
    <property type="component" value="Unassembled WGS sequence"/>
</dbReference>
<evidence type="ECO:0000256" key="1">
    <source>
        <dbReference type="SAM" id="MobiDB-lite"/>
    </source>
</evidence>
<proteinExistence type="predicted"/>
<dbReference type="RefSeq" id="XP_046117312.1">
    <property type="nucleotide sequence ID" value="XM_046257851.1"/>
</dbReference>
<feature type="region of interest" description="Disordered" evidence="1">
    <location>
        <begin position="1"/>
        <end position="33"/>
    </location>
</feature>
<reference evidence="2" key="1">
    <citation type="journal article" date="2021" name="IMA Fungus">
        <title>Genomic characterization of three marine fungi, including Emericellopsis atlantica sp. nov. with signatures of a generalist lifestyle and marine biomass degradation.</title>
        <authorList>
            <person name="Hagestad O.C."/>
            <person name="Hou L."/>
            <person name="Andersen J.H."/>
            <person name="Hansen E.H."/>
            <person name="Altermark B."/>
            <person name="Li C."/>
            <person name="Kuhnert E."/>
            <person name="Cox R.J."/>
            <person name="Crous P.W."/>
            <person name="Spatafora J.W."/>
            <person name="Lail K."/>
            <person name="Amirebrahimi M."/>
            <person name="Lipzen A."/>
            <person name="Pangilinan J."/>
            <person name="Andreopoulos W."/>
            <person name="Hayes R.D."/>
            <person name="Ng V."/>
            <person name="Grigoriev I.V."/>
            <person name="Jackson S.A."/>
            <person name="Sutton T.D.S."/>
            <person name="Dobson A.D.W."/>
            <person name="Rama T."/>
        </authorList>
    </citation>
    <scope>NUCLEOTIDE SEQUENCE</scope>
    <source>
        <strain evidence="2">TS7</strain>
    </source>
</reference>
<organism evidence="2 3">
    <name type="scientific">Emericellopsis atlantica</name>
    <dbReference type="NCBI Taxonomy" id="2614577"/>
    <lineage>
        <taxon>Eukaryota</taxon>
        <taxon>Fungi</taxon>
        <taxon>Dikarya</taxon>
        <taxon>Ascomycota</taxon>
        <taxon>Pezizomycotina</taxon>
        <taxon>Sordariomycetes</taxon>
        <taxon>Hypocreomycetidae</taxon>
        <taxon>Hypocreales</taxon>
        <taxon>Bionectriaceae</taxon>
        <taxon>Emericellopsis</taxon>
    </lineage>
</organism>
<accession>A0A9P7ZJQ6</accession>
<evidence type="ECO:0000313" key="2">
    <source>
        <dbReference type="EMBL" id="KAG9253388.1"/>
    </source>
</evidence>
<dbReference type="GeneID" id="70288754"/>
<keyword evidence="3" id="KW-1185">Reference proteome</keyword>
<dbReference type="EMBL" id="MU251258">
    <property type="protein sequence ID" value="KAG9253388.1"/>
    <property type="molecule type" value="Genomic_DNA"/>
</dbReference>
<gene>
    <name evidence="2" type="ORF">F5Z01DRAFT_166033</name>
</gene>
<name>A0A9P7ZJQ6_9HYPO</name>
<comment type="caution">
    <text evidence="2">The sequence shown here is derived from an EMBL/GenBank/DDBJ whole genome shotgun (WGS) entry which is preliminary data.</text>
</comment>